<organism evidence="2 3">
    <name type="scientific">Woeseia oceani</name>
    <dbReference type="NCBI Taxonomy" id="1548547"/>
    <lineage>
        <taxon>Bacteria</taxon>
        <taxon>Pseudomonadati</taxon>
        <taxon>Pseudomonadota</taxon>
        <taxon>Gammaproteobacteria</taxon>
        <taxon>Woeseiales</taxon>
        <taxon>Woeseiaceae</taxon>
        <taxon>Woeseia</taxon>
    </lineage>
</organism>
<dbReference type="STRING" id="1548547.BA177_15725"/>
<dbReference type="Pfam" id="PF13460">
    <property type="entry name" value="NAD_binding_10"/>
    <property type="match status" value="1"/>
</dbReference>
<dbReference type="AlphaFoldDB" id="A0A193LIT8"/>
<dbReference type="SUPFAM" id="SSF51735">
    <property type="entry name" value="NAD(P)-binding Rossmann-fold domains"/>
    <property type="match status" value="1"/>
</dbReference>
<reference evidence="2 3" key="1">
    <citation type="submission" date="2016-06" db="EMBL/GenBank/DDBJ databases">
        <title>Complete genome sequence of a deep-branching marine Gamma Proteobacterium Woeseia oceani type strain XK5.</title>
        <authorList>
            <person name="Mu D."/>
            <person name="Du Z."/>
        </authorList>
    </citation>
    <scope>NUCLEOTIDE SEQUENCE [LARGE SCALE GENOMIC DNA]</scope>
    <source>
        <strain evidence="2 3">XK5</strain>
    </source>
</reference>
<dbReference type="RefSeq" id="WP_068617754.1">
    <property type="nucleotide sequence ID" value="NZ_CP016268.1"/>
</dbReference>
<gene>
    <name evidence="2" type="ORF">BA177_15725</name>
</gene>
<sequence length="308" mass="33226">MRVALIGGTGFVGSYIIDELLAAGHQPVVLVRPGSEHRLREAAKCLVVAGTLADRAALAACMRDCDAVIYLVGILREQPSAGITFDGLQNTGARICIDVAIEQGVQRFVLMSANGASSEGTAYQRSKFAAEQYLAESGLPGTVFRPSVIFGDPRGCMEFCTQLRDQMIRPPLPVPVFFRGLSPARGGFSLSPVHVKDVASAFVASLQSPASIGLTLPLGGKETLAWPEILRRIAKASGKRKLLLPVPAIFVRLACVLLDRFSWFPITRDQLDMLLQGNVVESFQAFEMFGISARAMQADELAYLQRSA</sequence>
<dbReference type="EMBL" id="CP016268">
    <property type="protein sequence ID" value="ANO52440.1"/>
    <property type="molecule type" value="Genomic_DNA"/>
</dbReference>
<evidence type="ECO:0000313" key="2">
    <source>
        <dbReference type="EMBL" id="ANO52440.1"/>
    </source>
</evidence>
<dbReference type="InterPro" id="IPR051207">
    <property type="entry name" value="ComplexI_NDUFA9_subunit"/>
</dbReference>
<dbReference type="KEGG" id="woc:BA177_15725"/>
<dbReference type="PANTHER" id="PTHR12126:SF11">
    <property type="entry name" value="NADH DEHYDROGENASE [UBIQUINONE] 1 ALPHA SUBCOMPLEX SUBUNIT 9, MITOCHONDRIAL"/>
    <property type="match status" value="1"/>
</dbReference>
<evidence type="ECO:0000259" key="1">
    <source>
        <dbReference type="Pfam" id="PF13460"/>
    </source>
</evidence>
<dbReference type="Gene3D" id="3.40.50.720">
    <property type="entry name" value="NAD(P)-binding Rossmann-like Domain"/>
    <property type="match status" value="1"/>
</dbReference>
<proteinExistence type="predicted"/>
<protein>
    <submittedName>
        <fullName evidence="2">Epimerase</fullName>
    </submittedName>
</protein>
<keyword evidence="3" id="KW-1185">Reference proteome</keyword>
<evidence type="ECO:0000313" key="3">
    <source>
        <dbReference type="Proteomes" id="UP000092695"/>
    </source>
</evidence>
<name>A0A193LIT8_9GAMM</name>
<dbReference type="InterPro" id="IPR036291">
    <property type="entry name" value="NAD(P)-bd_dom_sf"/>
</dbReference>
<dbReference type="Proteomes" id="UP000092695">
    <property type="component" value="Chromosome"/>
</dbReference>
<dbReference type="GO" id="GO:0044877">
    <property type="term" value="F:protein-containing complex binding"/>
    <property type="evidence" value="ECO:0007669"/>
    <property type="project" value="TreeGrafter"/>
</dbReference>
<dbReference type="PANTHER" id="PTHR12126">
    <property type="entry name" value="NADH-UBIQUINONE OXIDOREDUCTASE 39 KDA SUBUNIT-RELATED"/>
    <property type="match status" value="1"/>
</dbReference>
<dbReference type="OrthoDB" id="9776313at2"/>
<dbReference type="InterPro" id="IPR016040">
    <property type="entry name" value="NAD(P)-bd_dom"/>
</dbReference>
<feature type="domain" description="NAD(P)-binding" evidence="1">
    <location>
        <begin position="7"/>
        <end position="154"/>
    </location>
</feature>
<accession>A0A193LIT8</accession>